<dbReference type="Gene3D" id="3.40.640.10">
    <property type="entry name" value="Type I PLP-dependent aspartate aminotransferase-like (Major domain)"/>
    <property type="match status" value="1"/>
</dbReference>
<dbReference type="InterPro" id="IPR015422">
    <property type="entry name" value="PyrdxlP-dep_Trfase_small"/>
</dbReference>
<proteinExistence type="predicted"/>
<evidence type="ECO:0000313" key="4">
    <source>
        <dbReference type="Proteomes" id="UP000250744"/>
    </source>
</evidence>
<evidence type="ECO:0000259" key="2">
    <source>
        <dbReference type="Pfam" id="PF00266"/>
    </source>
</evidence>
<feature type="domain" description="Aminotransferase class V" evidence="2">
    <location>
        <begin position="347"/>
        <end position="430"/>
    </location>
</feature>
<feature type="domain" description="Aminotransferase class V" evidence="2">
    <location>
        <begin position="52"/>
        <end position="254"/>
    </location>
</feature>
<protein>
    <submittedName>
        <fullName evidence="3">Nitrogen fixation protein NifS</fullName>
    </submittedName>
</protein>
<dbReference type="SUPFAM" id="SSF53383">
    <property type="entry name" value="PLP-dependent transferases"/>
    <property type="match status" value="1"/>
</dbReference>
<dbReference type="EMBL" id="QKRX01000006">
    <property type="protein sequence ID" value="RAU18063.1"/>
    <property type="molecule type" value="Genomic_DNA"/>
</dbReference>
<dbReference type="Pfam" id="PF00266">
    <property type="entry name" value="Aminotran_5"/>
    <property type="match status" value="2"/>
</dbReference>
<dbReference type="PANTHER" id="PTHR43586">
    <property type="entry name" value="CYSTEINE DESULFURASE"/>
    <property type="match status" value="1"/>
</dbReference>
<dbReference type="PANTHER" id="PTHR43586:SF8">
    <property type="entry name" value="CYSTEINE DESULFURASE 1, CHLOROPLASTIC"/>
    <property type="match status" value="1"/>
</dbReference>
<organism evidence="3 4">
    <name type="scientific">Nitrincola tibetensis</name>
    <dbReference type="NCBI Taxonomy" id="2219697"/>
    <lineage>
        <taxon>Bacteria</taxon>
        <taxon>Pseudomonadati</taxon>
        <taxon>Pseudomonadota</taxon>
        <taxon>Gammaproteobacteria</taxon>
        <taxon>Oceanospirillales</taxon>
        <taxon>Oceanospirillaceae</taxon>
        <taxon>Nitrincola</taxon>
    </lineage>
</organism>
<evidence type="ECO:0000256" key="1">
    <source>
        <dbReference type="ARBA" id="ARBA00022898"/>
    </source>
</evidence>
<keyword evidence="4" id="KW-1185">Reference proteome</keyword>
<gene>
    <name evidence="3" type="ORF">DN062_09770</name>
</gene>
<evidence type="ECO:0000313" key="3">
    <source>
        <dbReference type="EMBL" id="RAU18063.1"/>
    </source>
</evidence>
<sequence length="441" mass="47669">MLTTIMSTTTFLHTAAPAHSTQGVLLPTTLLAQVRERFLHVDTCPYSGKRTYFENAGGSLTLKSVVTQGAEIAAIPDNEHRDNPASHAISEIVTAGRNDLMTFFGANPNNGVIFGGETGTECLFRLIRAAALSAEAGGSLVTCTIEHPATYDATRQWAQRTNRECIEVPFDIDTGRVTAAHYAKCVRPDTRIATLLHTSPVSGMSMDIAEIAQSIRQIAPECIIIVDGIQHAPHGLLNVETYGVDAYVISPYKAFCRFNNGYAWVSRRLSLTEHDKLIGKPADAWELGSRDPSALIGISAMVDYLVWLGGHFTDAPSRRAGLIAAGNAIRNHERALVDRLINGSTGLAGLSTYPGVKLIGPADTPHREGVVSFAIAEYDAKYIVAELGRRGIRVHARSDDVFSGNILRPLGLKAVTRISLAHYNNVNEIDTCLVALQEILS</sequence>
<dbReference type="AlphaFoldDB" id="A0A364NLU7"/>
<accession>A0A364NLU7</accession>
<dbReference type="OrthoDB" id="7592443at2"/>
<dbReference type="Gene3D" id="3.90.1150.10">
    <property type="entry name" value="Aspartate Aminotransferase, domain 1"/>
    <property type="match status" value="1"/>
</dbReference>
<dbReference type="InterPro" id="IPR015421">
    <property type="entry name" value="PyrdxlP-dep_Trfase_major"/>
</dbReference>
<keyword evidence="1" id="KW-0663">Pyridoxal phosphate</keyword>
<reference evidence="3 4" key="1">
    <citation type="submission" date="2018-06" db="EMBL/GenBank/DDBJ databases">
        <title>Nitrincola tibetense sp. nov., isolated from Lake XuguoCo on Tibetan Plateau.</title>
        <authorList>
            <person name="Xing P."/>
        </authorList>
    </citation>
    <scope>NUCLEOTIDE SEQUENCE [LARGE SCALE GENOMIC DNA]</scope>
    <source>
        <strain evidence="4">xg18</strain>
    </source>
</reference>
<dbReference type="Proteomes" id="UP000250744">
    <property type="component" value="Unassembled WGS sequence"/>
</dbReference>
<dbReference type="InterPro" id="IPR000192">
    <property type="entry name" value="Aminotrans_V_dom"/>
</dbReference>
<dbReference type="InterPro" id="IPR015424">
    <property type="entry name" value="PyrdxlP-dep_Trfase"/>
</dbReference>
<name>A0A364NLU7_9GAMM</name>
<comment type="caution">
    <text evidence="3">The sequence shown here is derived from an EMBL/GenBank/DDBJ whole genome shotgun (WGS) entry which is preliminary data.</text>
</comment>